<dbReference type="EMBL" id="UINC01063453">
    <property type="protein sequence ID" value="SVB91108.1"/>
    <property type="molecule type" value="Genomic_DNA"/>
</dbReference>
<evidence type="ECO:0000313" key="1">
    <source>
        <dbReference type="EMBL" id="SVB91108.1"/>
    </source>
</evidence>
<proteinExistence type="predicted"/>
<name>A0A382HUZ1_9ZZZZ</name>
<sequence>MDIKGFLLFQPFIKLKRKQTDSVSG</sequence>
<accession>A0A382HUZ1</accession>
<gene>
    <name evidence="1" type="ORF">METZ01_LOCUS243962</name>
</gene>
<protein>
    <submittedName>
        <fullName evidence="1">Uncharacterized protein</fullName>
    </submittedName>
</protein>
<dbReference type="AlphaFoldDB" id="A0A382HUZ1"/>
<organism evidence="1">
    <name type="scientific">marine metagenome</name>
    <dbReference type="NCBI Taxonomy" id="408172"/>
    <lineage>
        <taxon>unclassified sequences</taxon>
        <taxon>metagenomes</taxon>
        <taxon>ecological metagenomes</taxon>
    </lineage>
</organism>
<feature type="non-terminal residue" evidence="1">
    <location>
        <position position="25"/>
    </location>
</feature>
<reference evidence="1" key="1">
    <citation type="submission" date="2018-05" db="EMBL/GenBank/DDBJ databases">
        <authorList>
            <person name="Lanie J.A."/>
            <person name="Ng W.-L."/>
            <person name="Kazmierczak K.M."/>
            <person name="Andrzejewski T.M."/>
            <person name="Davidsen T.M."/>
            <person name="Wayne K.J."/>
            <person name="Tettelin H."/>
            <person name="Glass J.I."/>
            <person name="Rusch D."/>
            <person name="Podicherti R."/>
            <person name="Tsui H.-C.T."/>
            <person name="Winkler M.E."/>
        </authorList>
    </citation>
    <scope>NUCLEOTIDE SEQUENCE</scope>
</reference>